<dbReference type="HOGENOM" id="CLU_3148746_0_0_11"/>
<evidence type="ECO:0000313" key="2">
    <source>
        <dbReference type="Proteomes" id="UP000009235"/>
    </source>
</evidence>
<reference evidence="1 2" key="1">
    <citation type="journal article" date="2011" name="J. Bacteriol.">
        <title>Complete genome sequence of Amycolicicoccus subflavus DQS3-9A1T, an actinomycete isolated from crude oil-polluted soil.</title>
        <authorList>
            <person name="Cai M."/>
            <person name="Chen W.M."/>
            <person name="Nie Y."/>
            <person name="Chi C.Q."/>
            <person name="Wang Y.N."/>
            <person name="Tang Y.Q."/>
            <person name="Li G.Y."/>
            <person name="Wu X.L."/>
        </authorList>
    </citation>
    <scope>NUCLEOTIDE SEQUENCE [LARGE SCALE GENOMIC DNA]</scope>
    <source>
        <strain evidence="2">DSM 45089 / DQS3-9A1</strain>
    </source>
</reference>
<organism evidence="1 2">
    <name type="scientific">Hoyosella subflava (strain DSM 45089 / JCM 17490 / NBRC 109087 / DQS3-9A1)</name>
    <name type="common">Amycolicicoccus subflavus</name>
    <dbReference type="NCBI Taxonomy" id="443218"/>
    <lineage>
        <taxon>Bacteria</taxon>
        <taxon>Bacillati</taxon>
        <taxon>Actinomycetota</taxon>
        <taxon>Actinomycetes</taxon>
        <taxon>Mycobacteriales</taxon>
        <taxon>Hoyosellaceae</taxon>
        <taxon>Hoyosella</taxon>
    </lineage>
</organism>
<name>F6EL80_HOYSD</name>
<dbReference type="Proteomes" id="UP000009235">
    <property type="component" value="Chromosome"/>
</dbReference>
<keyword evidence="2" id="KW-1185">Reference proteome</keyword>
<accession>F6EL80</accession>
<proteinExistence type="predicted"/>
<sequence>MASSVSIAALTLDLGIDQRSIICLTLPAVAEFLKFLSSGLIGMADEQP</sequence>
<gene>
    <name evidence="1" type="ordered locus">AS9A_0717</name>
</gene>
<dbReference type="AlphaFoldDB" id="F6EL80"/>
<dbReference type="STRING" id="443218.AS9A_0717"/>
<evidence type="ECO:0000313" key="1">
    <source>
        <dbReference type="EMBL" id="AEF39171.1"/>
    </source>
</evidence>
<dbReference type="EMBL" id="CP002786">
    <property type="protein sequence ID" value="AEF39171.1"/>
    <property type="molecule type" value="Genomic_DNA"/>
</dbReference>
<protein>
    <submittedName>
        <fullName evidence="1">Uncharacterized protein</fullName>
    </submittedName>
</protein>
<dbReference type="KEGG" id="asd:AS9A_0717"/>